<dbReference type="AlphaFoldDB" id="A0A975D337"/>
<gene>
    <name evidence="1" type="ORF">HRJ34_27215</name>
</gene>
<dbReference type="RefSeq" id="WP_208632973.1">
    <property type="nucleotide sequence ID" value="NZ_CP059319.1"/>
</dbReference>
<evidence type="ECO:0000313" key="2">
    <source>
        <dbReference type="Proteomes" id="UP000664914"/>
    </source>
</evidence>
<dbReference type="EMBL" id="CP059319">
    <property type="protein sequence ID" value="QTH21936.1"/>
    <property type="molecule type" value="Genomic_DNA"/>
</dbReference>
<name>A0A975D337_9SPHN</name>
<reference evidence="1" key="1">
    <citation type="submission" date="2020-07" db="EMBL/GenBank/DDBJ databases">
        <authorList>
            <person name="Camacho E."/>
        </authorList>
    </citation>
    <scope>NUCLEOTIDE SEQUENCE</scope>
    <source>
        <strain evidence="1">MPO218</strain>
    </source>
</reference>
<dbReference type="Proteomes" id="UP000664914">
    <property type="component" value="Chromosome"/>
</dbReference>
<sequence>MKTVGRSLLWFILSGLGLSACSMDREALRPTGKTPGQPLLDKLYGAIRNDTGLDFLLGQGVVPFFSDQSILTI</sequence>
<protein>
    <submittedName>
        <fullName evidence="1">Uncharacterized protein</fullName>
    </submittedName>
</protein>
<proteinExistence type="predicted"/>
<accession>A0A975D337</accession>
<dbReference type="PROSITE" id="PS51257">
    <property type="entry name" value="PROKAR_LIPOPROTEIN"/>
    <property type="match status" value="1"/>
</dbReference>
<evidence type="ECO:0000313" key="1">
    <source>
        <dbReference type="EMBL" id="QTH21936.1"/>
    </source>
</evidence>
<reference evidence="1" key="2">
    <citation type="submission" date="2021-04" db="EMBL/GenBank/DDBJ databases">
        <title>Isolation and genomic analysis of the ibuprofen-degrading bacterium Sphingomonas strain MPO218.</title>
        <authorList>
            <person name="Aulestia M."/>
            <person name="Flores A."/>
            <person name="Mangas E.L."/>
            <person name="Perez-Pulido A.J."/>
            <person name="Santero E."/>
            <person name="Camacho E.M."/>
        </authorList>
    </citation>
    <scope>NUCLEOTIDE SEQUENCE</scope>
    <source>
        <strain evidence="1">MPO218</strain>
    </source>
</reference>
<organism evidence="1 2">
    <name type="scientific">Rhizorhabdus wittichii</name>
    <dbReference type="NCBI Taxonomy" id="160791"/>
    <lineage>
        <taxon>Bacteria</taxon>
        <taxon>Pseudomonadati</taxon>
        <taxon>Pseudomonadota</taxon>
        <taxon>Alphaproteobacteria</taxon>
        <taxon>Sphingomonadales</taxon>
        <taxon>Sphingomonadaceae</taxon>
        <taxon>Rhizorhabdus</taxon>
    </lineage>
</organism>